<name>A0ABU0WGF1_9PROT</name>
<evidence type="ECO:0000256" key="4">
    <source>
        <dbReference type="ARBA" id="ARBA00022741"/>
    </source>
</evidence>
<keyword evidence="2 7" id="KW-0436">Ligase</keyword>
<dbReference type="EMBL" id="JAUJFI010000043">
    <property type="protein sequence ID" value="MDQ2103273.1"/>
    <property type="molecule type" value="Genomic_DNA"/>
</dbReference>
<accession>A0ABU0WGF1</accession>
<sequence>MSLADPVLDRLKGLHPKVIDLSLDRVHRLLAALDHPERRLPPVVHVAGTNGKGSTIAFLRAMLEAAGLRVHVYTSPHLVRFHERIRLAGALIGDDRLAALLEECEAANGGGPITFFEVTTVAALLAFAREPADVVLLETGLGGRLDATNVVERPAVTAITRISYDHRQFLGDTLEAIAGEKAGIFKPGVPAVIFPQPAEEAARTLAARAEVAGAPVHEWSVAPTDGGFRFESARRRIDLPLPGLAGAHQIVNAGVALACLDHLPVVVDDAAVRRGLAAVEWPARLQRLTRGPLADSLPAGWELWLDGGHNDSAGEVLAVQAARWAQEEPERPLLLVYGMLSSKEPREFLGPLAPFVTAARTVAIPGEEASLTAEDTAAATRACGIADSAAAADVAGALESLKTESLKTESLKGRVTGPARVLICGSLYLAGTVLAENG</sequence>
<comment type="similarity">
    <text evidence="1 7">Belongs to the folylpolyglutamate synthase family.</text>
</comment>
<dbReference type="Gene3D" id="3.90.190.20">
    <property type="entry name" value="Mur ligase, C-terminal domain"/>
    <property type="match status" value="1"/>
</dbReference>
<dbReference type="InterPro" id="IPR001645">
    <property type="entry name" value="Folylpolyglutamate_synth"/>
</dbReference>
<evidence type="ECO:0000313" key="9">
    <source>
        <dbReference type="EMBL" id="MDQ2103273.1"/>
    </source>
</evidence>
<dbReference type="Proteomes" id="UP001227317">
    <property type="component" value="Unassembled WGS sequence"/>
</dbReference>
<evidence type="ECO:0000256" key="5">
    <source>
        <dbReference type="ARBA" id="ARBA00022840"/>
    </source>
</evidence>
<dbReference type="Pfam" id="PF08245">
    <property type="entry name" value="Mur_ligase_M"/>
    <property type="match status" value="1"/>
</dbReference>
<organism evidence="9 10">
    <name type="scientific">Azospirillum isscasi</name>
    <dbReference type="NCBI Taxonomy" id="3053926"/>
    <lineage>
        <taxon>Bacteria</taxon>
        <taxon>Pseudomonadati</taxon>
        <taxon>Pseudomonadota</taxon>
        <taxon>Alphaproteobacteria</taxon>
        <taxon>Rhodospirillales</taxon>
        <taxon>Azospirillaceae</taxon>
        <taxon>Azospirillum</taxon>
    </lineage>
</organism>
<dbReference type="GO" id="GO:0016874">
    <property type="term" value="F:ligase activity"/>
    <property type="evidence" value="ECO:0007669"/>
    <property type="project" value="UniProtKB-KW"/>
</dbReference>
<dbReference type="PANTHER" id="PTHR11136:SF0">
    <property type="entry name" value="DIHYDROFOLATE SYNTHETASE-RELATED"/>
    <property type="match status" value="1"/>
</dbReference>
<evidence type="ECO:0000256" key="3">
    <source>
        <dbReference type="ARBA" id="ARBA00022723"/>
    </source>
</evidence>
<proteinExistence type="inferred from homology"/>
<dbReference type="InterPro" id="IPR036565">
    <property type="entry name" value="Mur-like_cat_sf"/>
</dbReference>
<evidence type="ECO:0000313" key="10">
    <source>
        <dbReference type="Proteomes" id="UP001227317"/>
    </source>
</evidence>
<keyword evidence="6" id="KW-0460">Magnesium</keyword>
<dbReference type="SUPFAM" id="SSF53623">
    <property type="entry name" value="MurD-like peptide ligases, catalytic domain"/>
    <property type="match status" value="1"/>
</dbReference>
<dbReference type="RefSeq" id="WP_306706093.1">
    <property type="nucleotide sequence ID" value="NZ_JAUJFI010000043.1"/>
</dbReference>
<dbReference type="InterPro" id="IPR036615">
    <property type="entry name" value="Mur_ligase_C_dom_sf"/>
</dbReference>
<keyword evidence="10" id="KW-1185">Reference proteome</keyword>
<dbReference type="InterPro" id="IPR013221">
    <property type="entry name" value="Mur_ligase_cen"/>
</dbReference>
<keyword evidence="4 7" id="KW-0547">Nucleotide-binding</keyword>
<protein>
    <submittedName>
        <fullName evidence="9">Folylpolyglutamate synthase/dihydrofolate synthase family protein</fullName>
        <ecNumber evidence="9">6.3.2.-</ecNumber>
    </submittedName>
</protein>
<dbReference type="PANTHER" id="PTHR11136">
    <property type="entry name" value="FOLYLPOLYGLUTAMATE SYNTHASE-RELATED"/>
    <property type="match status" value="1"/>
</dbReference>
<keyword evidence="3" id="KW-0479">Metal-binding</keyword>
<dbReference type="NCBIfam" id="TIGR01499">
    <property type="entry name" value="folC"/>
    <property type="match status" value="1"/>
</dbReference>
<dbReference type="SUPFAM" id="SSF53244">
    <property type="entry name" value="MurD-like peptide ligases, peptide-binding domain"/>
    <property type="match status" value="1"/>
</dbReference>
<feature type="domain" description="Mur ligase central" evidence="8">
    <location>
        <begin position="46"/>
        <end position="259"/>
    </location>
</feature>
<dbReference type="PIRSF" id="PIRSF001563">
    <property type="entry name" value="Folylpolyglu_synth"/>
    <property type="match status" value="1"/>
</dbReference>
<evidence type="ECO:0000256" key="7">
    <source>
        <dbReference type="PIRNR" id="PIRNR001563"/>
    </source>
</evidence>
<reference evidence="9 10" key="1">
    <citation type="submission" date="2023-06" db="EMBL/GenBank/DDBJ databases">
        <title>Azospirillum isscasensis sp.nov, a bacterium isolated from rhizosphere soil of rice.</title>
        <authorList>
            <person name="Wang H."/>
        </authorList>
    </citation>
    <scope>NUCLEOTIDE SEQUENCE [LARGE SCALE GENOMIC DNA]</scope>
    <source>
        <strain evidence="9 10">C340-1</strain>
    </source>
</reference>
<dbReference type="PROSITE" id="PS01012">
    <property type="entry name" value="FOLYLPOLYGLU_SYNT_2"/>
    <property type="match status" value="1"/>
</dbReference>
<comment type="caution">
    <text evidence="9">The sequence shown here is derived from an EMBL/GenBank/DDBJ whole genome shotgun (WGS) entry which is preliminary data.</text>
</comment>
<evidence type="ECO:0000256" key="6">
    <source>
        <dbReference type="ARBA" id="ARBA00022842"/>
    </source>
</evidence>
<evidence type="ECO:0000259" key="8">
    <source>
        <dbReference type="Pfam" id="PF08245"/>
    </source>
</evidence>
<dbReference type="Gene3D" id="3.40.1190.10">
    <property type="entry name" value="Mur-like, catalytic domain"/>
    <property type="match status" value="1"/>
</dbReference>
<evidence type="ECO:0000256" key="1">
    <source>
        <dbReference type="ARBA" id="ARBA00008276"/>
    </source>
</evidence>
<evidence type="ECO:0000256" key="2">
    <source>
        <dbReference type="ARBA" id="ARBA00022598"/>
    </source>
</evidence>
<gene>
    <name evidence="9" type="ORF">QSG27_11285</name>
</gene>
<dbReference type="InterPro" id="IPR018109">
    <property type="entry name" value="Folylpolyglutamate_synth_CS"/>
</dbReference>
<dbReference type="EC" id="6.3.2.-" evidence="9"/>
<keyword evidence="5 7" id="KW-0067">ATP-binding</keyword>